<name>X0XXK4_9ZZZZ</name>
<dbReference type="InterPro" id="IPR029056">
    <property type="entry name" value="Ribokinase-like"/>
</dbReference>
<dbReference type="EMBL" id="BARS01045107">
    <property type="protein sequence ID" value="GAG29456.1"/>
    <property type="molecule type" value="Genomic_DNA"/>
</dbReference>
<sequence>NEPGPTVEPRQLAALQSQVEQMAAAGDLWAFCGSLPPGAPADLYAKLVRQVRGKGGRAFLDSNGPALRAGLGAWPFAIKPNSEEAAEMLGHSLDSDEDHFRAVRRLQADGAQLVALSRGAKGLVLAMEGEVLMATPPPVTARSPVGAGDASLAGLLWAIGDECSPAETAARAVACGTATAMQEGTAVGDRALVEQLLGQVTVSPV</sequence>
<dbReference type="SUPFAM" id="SSF53613">
    <property type="entry name" value="Ribokinase-like"/>
    <property type="match status" value="1"/>
</dbReference>
<organism evidence="2">
    <name type="scientific">marine sediment metagenome</name>
    <dbReference type="NCBI Taxonomy" id="412755"/>
    <lineage>
        <taxon>unclassified sequences</taxon>
        <taxon>metagenomes</taxon>
        <taxon>ecological metagenomes</taxon>
    </lineage>
</organism>
<dbReference type="Gene3D" id="3.40.1190.20">
    <property type="match status" value="1"/>
</dbReference>
<dbReference type="AlphaFoldDB" id="X0XXK4"/>
<dbReference type="InterPro" id="IPR011611">
    <property type="entry name" value="PfkB_dom"/>
</dbReference>
<evidence type="ECO:0000259" key="1">
    <source>
        <dbReference type="Pfam" id="PF00294"/>
    </source>
</evidence>
<dbReference type="GO" id="GO:0008443">
    <property type="term" value="F:phosphofructokinase activity"/>
    <property type="evidence" value="ECO:0007669"/>
    <property type="project" value="TreeGrafter"/>
</dbReference>
<feature type="non-terminal residue" evidence="2">
    <location>
        <position position="1"/>
    </location>
</feature>
<dbReference type="PANTHER" id="PTHR46566">
    <property type="entry name" value="1-PHOSPHOFRUCTOKINASE-RELATED"/>
    <property type="match status" value="1"/>
</dbReference>
<protein>
    <recommendedName>
        <fullName evidence="1">Carbohydrate kinase PfkB domain-containing protein</fullName>
    </recommendedName>
</protein>
<comment type="caution">
    <text evidence="2">The sequence shown here is derived from an EMBL/GenBank/DDBJ whole genome shotgun (WGS) entry which is preliminary data.</text>
</comment>
<feature type="domain" description="Carbohydrate kinase PfkB" evidence="1">
    <location>
        <begin position="15"/>
        <end position="186"/>
    </location>
</feature>
<dbReference type="GO" id="GO:0005829">
    <property type="term" value="C:cytosol"/>
    <property type="evidence" value="ECO:0007669"/>
    <property type="project" value="TreeGrafter"/>
</dbReference>
<dbReference type="PANTHER" id="PTHR46566:SF5">
    <property type="entry name" value="1-PHOSPHOFRUCTOKINASE"/>
    <property type="match status" value="1"/>
</dbReference>
<proteinExistence type="predicted"/>
<evidence type="ECO:0000313" key="2">
    <source>
        <dbReference type="EMBL" id="GAG29456.1"/>
    </source>
</evidence>
<gene>
    <name evidence="2" type="ORF">S01H1_68046</name>
</gene>
<accession>X0XXK4</accession>
<reference evidence="2" key="1">
    <citation type="journal article" date="2014" name="Front. Microbiol.">
        <title>High frequency of phylogenetically diverse reductive dehalogenase-homologous genes in deep subseafloor sedimentary metagenomes.</title>
        <authorList>
            <person name="Kawai M."/>
            <person name="Futagami T."/>
            <person name="Toyoda A."/>
            <person name="Takaki Y."/>
            <person name="Nishi S."/>
            <person name="Hori S."/>
            <person name="Arai W."/>
            <person name="Tsubouchi T."/>
            <person name="Morono Y."/>
            <person name="Uchiyama I."/>
            <person name="Ito T."/>
            <person name="Fujiyama A."/>
            <person name="Inagaki F."/>
            <person name="Takami H."/>
        </authorList>
    </citation>
    <scope>NUCLEOTIDE SEQUENCE</scope>
    <source>
        <strain evidence="2">Expedition CK06-06</strain>
    </source>
</reference>
<dbReference type="Pfam" id="PF00294">
    <property type="entry name" value="PfkB"/>
    <property type="match status" value="1"/>
</dbReference>